<dbReference type="KEGG" id="fdv:JJC05_00880"/>
<dbReference type="Proteomes" id="UP000824721">
    <property type="component" value="Chromosome"/>
</dbReference>
<gene>
    <name evidence="2" type="ORF">JJC05_00880</name>
</gene>
<evidence type="ECO:0000256" key="1">
    <source>
        <dbReference type="SAM" id="Coils"/>
    </source>
</evidence>
<sequence length="140" mass="17176">MFLPYYVAQDYGWVLALKSFRGLDFFKNFKYDYYDYYLGILNEYDRVEKQNLEKEKKELENQIKFLTNVEQQKDELKLSKLIDESFISKSIEYLETYKKNKEELIQKEKEYLLKCNELTFNEERLKVLKKVNTSLKKKTR</sequence>
<organism evidence="2">
    <name type="scientific">Flavobacterium columnare</name>
    <dbReference type="NCBI Taxonomy" id="996"/>
    <lineage>
        <taxon>Bacteria</taxon>
        <taxon>Pseudomonadati</taxon>
        <taxon>Bacteroidota</taxon>
        <taxon>Flavobacteriia</taxon>
        <taxon>Flavobacteriales</taxon>
        <taxon>Flavobacteriaceae</taxon>
        <taxon>Flavobacterium</taxon>
    </lineage>
</organism>
<dbReference type="EMBL" id="CP067378">
    <property type="protein sequence ID" value="QYS89036.1"/>
    <property type="molecule type" value="Genomic_DNA"/>
</dbReference>
<protein>
    <submittedName>
        <fullName evidence="2">Uncharacterized protein</fullName>
    </submittedName>
</protein>
<reference evidence="2" key="1">
    <citation type="submission" date="2020-12" db="EMBL/GenBank/DDBJ databases">
        <title>Genome sequencing of genetic groups of Flavobacterium columnare.</title>
        <authorList>
            <person name="Waldbieser G.C."/>
            <person name="Griffin M.J."/>
            <person name="LaFrentz B.R."/>
        </authorList>
    </citation>
    <scope>NUCLEOTIDE SEQUENCE</scope>
    <source>
        <strain evidence="2">90-106</strain>
    </source>
</reference>
<evidence type="ECO:0000313" key="2">
    <source>
        <dbReference type="EMBL" id="QYS89036.1"/>
    </source>
</evidence>
<name>A0A8G0KS50_9FLAO</name>
<accession>A0A8G0KS50</accession>
<feature type="coiled-coil region" evidence="1">
    <location>
        <begin position="42"/>
        <end position="114"/>
    </location>
</feature>
<keyword evidence="1" id="KW-0175">Coiled coil</keyword>
<proteinExistence type="predicted"/>
<dbReference type="AlphaFoldDB" id="A0A8G0KS50"/>